<gene>
    <name evidence="1" type="ORF">FHX59_000651</name>
</gene>
<protein>
    <submittedName>
        <fullName evidence="1">Short subunit dehydrogenase-like uncharacterized protein</fullName>
    </submittedName>
</protein>
<dbReference type="PANTHER" id="PTHR43781">
    <property type="entry name" value="SACCHAROPINE DEHYDROGENASE"/>
    <property type="match status" value="1"/>
</dbReference>
<dbReference type="PANTHER" id="PTHR43781:SF1">
    <property type="entry name" value="SACCHAROPINE DEHYDROGENASE"/>
    <property type="match status" value="1"/>
</dbReference>
<organism evidence="1 2">
    <name type="scientific">Paraburkholderia silvatlantica</name>
    <dbReference type="NCBI Taxonomy" id="321895"/>
    <lineage>
        <taxon>Bacteria</taxon>
        <taxon>Pseudomonadati</taxon>
        <taxon>Pseudomonadota</taxon>
        <taxon>Betaproteobacteria</taxon>
        <taxon>Burkholderiales</taxon>
        <taxon>Burkholderiaceae</taxon>
        <taxon>Paraburkholderia</taxon>
    </lineage>
</organism>
<name>A0ABR6FFP9_9BURK</name>
<dbReference type="EMBL" id="JACHVZ010000002">
    <property type="protein sequence ID" value="MBB2926244.1"/>
    <property type="molecule type" value="Genomic_DNA"/>
</dbReference>
<sequence length="282" mass="29807">MVLNCAGPFSTTAHALVNACIDNCVHYVDITGEIPVFQFCHAQDARAVSAGIVLCPGAGFDIVPTDCLAAALNAQMPDAVRIDLAFSFGTKPSIGTVKTILESAASGGLIRQHHRLVSVPNAWHIRRIPFPGGTRWAVSIPWGDVFTAGISTGVPDGVVYCALPLTIGLTMRLTNFMRTCFAVPSVSRALNAAAQRIFAGGPGAGAREVQRTEFWAQATNIDGKTVTMKLSAPNVYAMTADTALAIANHCLSHPVPAGYRTPSMLMGSAFFLQRPGFDVSYA</sequence>
<keyword evidence="2" id="KW-1185">Reference proteome</keyword>
<accession>A0ABR6FFP9</accession>
<evidence type="ECO:0000313" key="2">
    <source>
        <dbReference type="Proteomes" id="UP000533533"/>
    </source>
</evidence>
<evidence type="ECO:0000313" key="1">
    <source>
        <dbReference type="EMBL" id="MBB2926244.1"/>
    </source>
</evidence>
<reference evidence="1 2" key="1">
    <citation type="submission" date="2020-08" db="EMBL/GenBank/DDBJ databases">
        <title>Genomic Encyclopedia of Type Strains, Phase IV (KMG-V): Genome sequencing to study the core and pangenomes of soil and plant-associated prokaryotes.</title>
        <authorList>
            <person name="Whitman W."/>
        </authorList>
    </citation>
    <scope>NUCLEOTIDE SEQUENCE [LARGE SCALE GENOMIC DNA]</scope>
    <source>
        <strain evidence="1 2">SRMrh-85</strain>
    </source>
</reference>
<dbReference type="Proteomes" id="UP000533533">
    <property type="component" value="Unassembled WGS sequence"/>
</dbReference>
<proteinExistence type="predicted"/>
<dbReference type="Gene3D" id="3.40.50.720">
    <property type="entry name" value="NAD(P)-binding Rossmann-like Domain"/>
    <property type="match status" value="1"/>
</dbReference>
<comment type="caution">
    <text evidence="1">The sequence shown here is derived from an EMBL/GenBank/DDBJ whole genome shotgun (WGS) entry which is preliminary data.</text>
</comment>